<dbReference type="SUPFAM" id="SSF52402">
    <property type="entry name" value="Adenine nucleotide alpha hydrolases-like"/>
    <property type="match status" value="1"/>
</dbReference>
<dbReference type="EC" id="2.3.2.27" evidence="2"/>
<evidence type="ECO:0000256" key="1">
    <source>
        <dbReference type="ARBA" id="ARBA00000900"/>
    </source>
</evidence>
<dbReference type="EMBL" id="GISG01181997">
    <property type="protein sequence ID" value="MBA4654066.1"/>
    <property type="molecule type" value="Transcribed_RNA"/>
</dbReference>
<name>A0A7C9E0S7_OPUST</name>
<dbReference type="PANTHER" id="PTHR45647">
    <property type="entry name" value="OS02G0152300 PROTEIN"/>
    <property type="match status" value="1"/>
</dbReference>
<reference evidence="4" key="2">
    <citation type="submission" date="2020-07" db="EMBL/GenBank/DDBJ databases">
        <authorList>
            <person name="Vera ALvarez R."/>
            <person name="Arias-Moreno D.M."/>
            <person name="Jimenez-Jacinto V."/>
            <person name="Jimenez-Bremont J.F."/>
            <person name="Swaminathan K."/>
            <person name="Moose S.P."/>
            <person name="Guerrero-Gonzalez M.L."/>
            <person name="Marino-Ramirez L."/>
            <person name="Landsman D."/>
            <person name="Rodriguez-Kessler M."/>
            <person name="Delgado-Sanchez P."/>
        </authorList>
    </citation>
    <scope>NUCLEOTIDE SEQUENCE</scope>
    <source>
        <tissue evidence="4">Cladode</tissue>
    </source>
</reference>
<sequence>MLCWILGANFGGGWRKSEIPGNRFIFFKIKWTSDEGHQNRCPDICGCGEGGEGKQVDTDMGFTEAEIKREEDLPNSCPSACPIHSYDNGWEISGESSGERELMAFREQERREMLRVLDDYLQICAQFGVSAQKIHIEADSIEEGIVELISRHRIEQLVMGTAANSRYSRKTVEPKSKKANYVCQHAPDFCHLWFICKGLIVHTRLGSRMAQRSVSRRAIVGQTSNTNFLTL</sequence>
<dbReference type="Gene3D" id="3.40.50.620">
    <property type="entry name" value="HUPs"/>
    <property type="match status" value="1"/>
</dbReference>
<evidence type="ECO:0000256" key="3">
    <source>
        <dbReference type="ARBA" id="ARBA00022786"/>
    </source>
</evidence>
<dbReference type="GO" id="GO:0061630">
    <property type="term" value="F:ubiquitin protein ligase activity"/>
    <property type="evidence" value="ECO:0007669"/>
    <property type="project" value="UniProtKB-EC"/>
</dbReference>
<keyword evidence="3" id="KW-0833">Ubl conjugation pathway</keyword>
<organism evidence="4">
    <name type="scientific">Opuntia streptacantha</name>
    <name type="common">Prickly pear cactus</name>
    <name type="synonym">Opuntia cardona</name>
    <dbReference type="NCBI Taxonomy" id="393608"/>
    <lineage>
        <taxon>Eukaryota</taxon>
        <taxon>Viridiplantae</taxon>
        <taxon>Streptophyta</taxon>
        <taxon>Embryophyta</taxon>
        <taxon>Tracheophyta</taxon>
        <taxon>Spermatophyta</taxon>
        <taxon>Magnoliopsida</taxon>
        <taxon>eudicotyledons</taxon>
        <taxon>Gunneridae</taxon>
        <taxon>Pentapetalae</taxon>
        <taxon>Caryophyllales</taxon>
        <taxon>Cactineae</taxon>
        <taxon>Cactaceae</taxon>
        <taxon>Opuntioideae</taxon>
        <taxon>Opuntia</taxon>
    </lineage>
</organism>
<reference evidence="4" key="1">
    <citation type="journal article" date="2013" name="J. Plant Res.">
        <title>Effect of fungi and light on seed germination of three Opuntia species from semiarid lands of central Mexico.</title>
        <authorList>
            <person name="Delgado-Sanchez P."/>
            <person name="Jimenez-Bremont J.F."/>
            <person name="Guerrero-Gonzalez Mde L."/>
            <person name="Flores J."/>
        </authorList>
    </citation>
    <scope>NUCLEOTIDE SEQUENCE</scope>
    <source>
        <tissue evidence="4">Cladode</tissue>
    </source>
</reference>
<dbReference type="CDD" id="cd01989">
    <property type="entry name" value="USP_STK_Ubox_N"/>
    <property type="match status" value="1"/>
</dbReference>
<dbReference type="AlphaFoldDB" id="A0A7C9E0S7"/>
<proteinExistence type="predicted"/>
<evidence type="ECO:0000256" key="2">
    <source>
        <dbReference type="ARBA" id="ARBA00012483"/>
    </source>
</evidence>
<dbReference type="InterPro" id="IPR014729">
    <property type="entry name" value="Rossmann-like_a/b/a_fold"/>
</dbReference>
<accession>A0A7C9E0S7</accession>
<comment type="catalytic activity">
    <reaction evidence="1">
        <text>S-ubiquitinyl-[E2 ubiquitin-conjugating enzyme]-L-cysteine + [acceptor protein]-L-lysine = [E2 ubiquitin-conjugating enzyme]-L-cysteine + N(6)-ubiquitinyl-[acceptor protein]-L-lysine.</text>
        <dbReference type="EC" id="2.3.2.27"/>
    </reaction>
</comment>
<dbReference type="PANTHER" id="PTHR45647:SF100">
    <property type="entry name" value="U-BOX DOMAIN-CONTAINING PROTEIN 33"/>
    <property type="match status" value="1"/>
</dbReference>
<dbReference type="InterPro" id="IPR051348">
    <property type="entry name" value="U-box_ubiquitin_ligases"/>
</dbReference>
<protein>
    <recommendedName>
        <fullName evidence="2">RING-type E3 ubiquitin transferase</fullName>
        <ecNumber evidence="2">2.3.2.27</ecNumber>
    </recommendedName>
</protein>
<evidence type="ECO:0000313" key="4">
    <source>
        <dbReference type="EMBL" id="MBA4654066.1"/>
    </source>
</evidence>